<dbReference type="GO" id="GO:0032259">
    <property type="term" value="P:methylation"/>
    <property type="evidence" value="ECO:0007669"/>
    <property type="project" value="UniProtKB-KW"/>
</dbReference>
<dbReference type="PANTHER" id="PTHR12697:SF5">
    <property type="entry name" value="DEOXYHYPUSINE HYDROXYLASE"/>
    <property type="match status" value="1"/>
</dbReference>
<evidence type="ECO:0000259" key="1">
    <source>
        <dbReference type="PROSITE" id="PS50123"/>
    </source>
</evidence>
<organism evidence="2 3">
    <name type="scientific">Candidatus Ozemobacter sibiricus</name>
    <dbReference type="NCBI Taxonomy" id="2268124"/>
    <lineage>
        <taxon>Bacteria</taxon>
        <taxon>Candidatus Ozemobacteria</taxon>
        <taxon>Candidatus Ozemobacterales</taxon>
        <taxon>Candidatus Ozemobacteraceae</taxon>
        <taxon>Candidatus Ozemobacter</taxon>
    </lineage>
</organism>
<dbReference type="SUPFAM" id="SSF48371">
    <property type="entry name" value="ARM repeat"/>
    <property type="match status" value="4"/>
</dbReference>
<accession>A0A367ZKU4</accession>
<dbReference type="GO" id="GO:0008757">
    <property type="term" value="F:S-adenosylmethionine-dependent methyltransferase activity"/>
    <property type="evidence" value="ECO:0007669"/>
    <property type="project" value="InterPro"/>
</dbReference>
<dbReference type="PRINTS" id="PR00996">
    <property type="entry name" value="CHERMTFRASE"/>
</dbReference>
<proteinExistence type="predicted"/>
<dbReference type="InterPro" id="IPR022642">
    <property type="entry name" value="CheR_C"/>
</dbReference>
<name>A0A367ZKU4_9BACT</name>
<feature type="domain" description="CheR-type methyltransferase" evidence="1">
    <location>
        <begin position="763"/>
        <end position="1025"/>
    </location>
</feature>
<keyword evidence="2" id="KW-0489">Methyltransferase</keyword>
<dbReference type="EMBL" id="QOQW01000020">
    <property type="protein sequence ID" value="RCK78725.1"/>
    <property type="molecule type" value="Genomic_DNA"/>
</dbReference>
<dbReference type="Pfam" id="PF01739">
    <property type="entry name" value="CheR"/>
    <property type="match status" value="1"/>
</dbReference>
<dbReference type="Gene3D" id="1.25.10.10">
    <property type="entry name" value="Leucine-rich Repeat Variant"/>
    <property type="match status" value="5"/>
</dbReference>
<dbReference type="PROSITE" id="PS50123">
    <property type="entry name" value="CHER"/>
    <property type="match status" value="1"/>
</dbReference>
<dbReference type="AlphaFoldDB" id="A0A367ZKU4"/>
<dbReference type="SMART" id="SM00138">
    <property type="entry name" value="MeTrc"/>
    <property type="match status" value="1"/>
</dbReference>
<dbReference type="SUPFAM" id="SSF47757">
    <property type="entry name" value="Chemotaxis receptor methyltransferase CheR, N-terminal domain"/>
    <property type="match status" value="1"/>
</dbReference>
<dbReference type="InterPro" id="IPR029063">
    <property type="entry name" value="SAM-dependent_MTases_sf"/>
</dbReference>
<dbReference type="Pfam" id="PF13646">
    <property type="entry name" value="HEAT_2"/>
    <property type="match status" value="5"/>
</dbReference>
<gene>
    <name evidence="2" type="ORF">OZSIB_1252</name>
</gene>
<comment type="caution">
    <text evidence="2">The sequence shown here is derived from an EMBL/GenBank/DDBJ whole genome shotgun (WGS) entry which is preliminary data.</text>
</comment>
<protein>
    <submittedName>
        <fullName evidence="2">Chemotaxis protein methyltransferase CheR</fullName>
    </submittedName>
</protein>
<dbReference type="PANTHER" id="PTHR12697">
    <property type="entry name" value="PBS LYASE HEAT-LIKE PROTEIN"/>
    <property type="match status" value="1"/>
</dbReference>
<dbReference type="SUPFAM" id="SSF53335">
    <property type="entry name" value="S-adenosyl-L-methionine-dependent methyltransferases"/>
    <property type="match status" value="1"/>
</dbReference>
<dbReference type="Proteomes" id="UP000252355">
    <property type="component" value="Unassembled WGS sequence"/>
</dbReference>
<dbReference type="InterPro" id="IPR004155">
    <property type="entry name" value="PBS_lyase_HEAT"/>
</dbReference>
<dbReference type="Gene3D" id="3.40.50.150">
    <property type="entry name" value="Vaccinia Virus protein VP39"/>
    <property type="match status" value="1"/>
</dbReference>
<evidence type="ECO:0000313" key="3">
    <source>
        <dbReference type="Proteomes" id="UP000252355"/>
    </source>
</evidence>
<evidence type="ECO:0000313" key="2">
    <source>
        <dbReference type="EMBL" id="RCK78725.1"/>
    </source>
</evidence>
<sequence length="1025" mass="114743">MLLEKVRDADPGVRRRAVRDLVAFTDKEAVEALVEALGDPNKGVQNTAVETLSQIRHPNVIAALLPVIRGSDLNTRNAGMTVLKEYGPPAVSHLVKALSEATDVDEIIQILVVLGNIQSNLATETCLNYVSHGDDNVKTTAVEALGKIQDPRAVKTLINTYHQTDILKYSIVEALGNIATKDVLPVVMSALESEDVLEYFSAIGAMGAMEKVECLEPLFKKLLKEEDGGTRRLILKSIAQIEEANPGAVKKLNHDALKPVLLELLEQQDAAEYIYLVRIAAALEHECYGPALLTALENAEPEIVEIAFQGLVRLGAKVIKIALERIGRVAAPVCIRILELLEKVPHPDTPKGIILFARNPEDAVRQALARTLGANPSDTSFSTLRELLHDPDEIVRKFAVMGLRQMLTYDGALTALIGALKDINGHVRREAALAMMGTTSRQIEEPLFNVILQEPYGDVREAAATVLASRKDPEITRRLLEMLDSDNSRIRETIAKTIWQCGSTLAVDSLIQKLNDKEWRVVVNACQSLENMKDLKSIFPLKELLKHDDWQIRIAALSALRAFRSKELKQFFVPLLADANPQVAKLAVVALSELEDRALDDTFRNYLSHPKWEVRYQIVKALGKIKSQKAVDTLIKIAETDVNNGVRAKALLALARINDKKSVKAALALLEHEDRDLIIAAIKFFLVFQNPEVPDLEARLRNILQLHPWARAYFLAAYQNNKCPLLDAILQSVATPRELARLERQAASTEAAGVLNAEEAYLLREIIAERCGIGLTDRKSLERALKKNLDRFYITSWMEYYHYLRYGADDQNILISLYDSITDPRTAFFAEPEQTKVLITTTIPELIEECVRQGKHTLRILSIGSSFGPEAYSLAMSILEEVHSDRVKVTVTGTDISHICLNTAKRGIYKREMLRHVDQKYIDLYFEDDRGDLRIKDEVKNLVEFKYVNASVTKEMEALGEFDVVVARNIFSAFAQRQRERLAENIYNILAPGGALFIGSKESLYNVTKAFRLQTYEKVVVYRKL</sequence>
<keyword evidence="2" id="KW-0808">Transferase</keyword>
<dbReference type="GO" id="GO:0016491">
    <property type="term" value="F:oxidoreductase activity"/>
    <property type="evidence" value="ECO:0007669"/>
    <property type="project" value="TreeGrafter"/>
</dbReference>
<dbReference type="InterPro" id="IPR000780">
    <property type="entry name" value="CheR_MeTrfase"/>
</dbReference>
<dbReference type="InterPro" id="IPR016024">
    <property type="entry name" value="ARM-type_fold"/>
</dbReference>
<dbReference type="SMART" id="SM00567">
    <property type="entry name" value="EZ_HEAT"/>
    <property type="match status" value="13"/>
</dbReference>
<dbReference type="InterPro" id="IPR011989">
    <property type="entry name" value="ARM-like"/>
</dbReference>
<reference evidence="2 3" key="1">
    <citation type="submission" date="2018-05" db="EMBL/GenBank/DDBJ databases">
        <title>A metagenomic window into the 2 km-deep terrestrial subsurface aquifer revealed taxonomically and functionally diverse microbial community comprising novel uncultured bacterial lineages.</title>
        <authorList>
            <person name="Kadnikov V.V."/>
            <person name="Mardanov A.V."/>
            <person name="Beletsky A.V."/>
            <person name="Banks D."/>
            <person name="Pimenov N.V."/>
            <person name="Frank Y.A."/>
            <person name="Karnachuk O.V."/>
            <person name="Ravin N.V."/>
        </authorList>
    </citation>
    <scope>NUCLEOTIDE SEQUENCE [LARGE SCALE GENOMIC DNA]</scope>
    <source>
        <strain evidence="2">BY5</strain>
    </source>
</reference>